<name>L0F4N8_DESDL</name>
<evidence type="ECO:0000313" key="3">
    <source>
        <dbReference type="EMBL" id="AGA67908.1"/>
    </source>
</evidence>
<accession>L0F4N8</accession>
<evidence type="ECO:0000256" key="2">
    <source>
        <dbReference type="ARBA" id="ARBA00022649"/>
    </source>
</evidence>
<dbReference type="HOGENOM" id="CLU_121823_6_2_9"/>
<keyword evidence="4" id="KW-1185">Reference proteome</keyword>
<dbReference type="InterPro" id="IPR011067">
    <property type="entry name" value="Plasmid_toxin/cell-grow_inhib"/>
</dbReference>
<evidence type="ECO:0000313" key="4">
    <source>
        <dbReference type="Proteomes" id="UP000010797"/>
    </source>
</evidence>
<dbReference type="STRING" id="871963.Desdi_0362"/>
<dbReference type="GO" id="GO:0003677">
    <property type="term" value="F:DNA binding"/>
    <property type="evidence" value="ECO:0007669"/>
    <property type="project" value="InterPro"/>
</dbReference>
<dbReference type="KEGG" id="ddl:Desdi_0362"/>
<proteinExistence type="inferred from homology"/>
<gene>
    <name evidence="3" type="ordered locus">Desdi_0362</name>
</gene>
<dbReference type="Proteomes" id="UP000010797">
    <property type="component" value="Chromosome"/>
</dbReference>
<protein>
    <submittedName>
        <fullName evidence="3">PemK-like protein</fullName>
    </submittedName>
</protein>
<organism evidence="3 4">
    <name type="scientific">Desulfitobacterium dichloroeliminans (strain LMG P-21439 / DCA1)</name>
    <dbReference type="NCBI Taxonomy" id="871963"/>
    <lineage>
        <taxon>Bacteria</taxon>
        <taxon>Bacillati</taxon>
        <taxon>Bacillota</taxon>
        <taxon>Clostridia</taxon>
        <taxon>Eubacteriales</taxon>
        <taxon>Desulfitobacteriaceae</taxon>
        <taxon>Desulfitobacterium</taxon>
    </lineage>
</organism>
<evidence type="ECO:0000256" key="1">
    <source>
        <dbReference type="ARBA" id="ARBA00007521"/>
    </source>
</evidence>
<dbReference type="OrthoDB" id="1798853at2"/>
<sequence>MIINNGDVWFAKFPLEEDTSQFLPRPVIILNIERLEVLVIKVTKTQPRENDKYDIPINYWQYTNLRFKSTARVSKAIILNPSQLDFKIGTLHPIDYANIQEAFIRFITQNN</sequence>
<dbReference type="SUPFAM" id="SSF50118">
    <property type="entry name" value="Cell growth inhibitor/plasmid maintenance toxic component"/>
    <property type="match status" value="1"/>
</dbReference>
<dbReference type="AlphaFoldDB" id="L0F4N8"/>
<dbReference type="Gene3D" id="2.30.30.110">
    <property type="match status" value="1"/>
</dbReference>
<dbReference type="EMBL" id="CP003344">
    <property type="protein sequence ID" value="AGA67908.1"/>
    <property type="molecule type" value="Genomic_DNA"/>
</dbReference>
<dbReference type="InterPro" id="IPR003477">
    <property type="entry name" value="PemK-like"/>
</dbReference>
<comment type="similarity">
    <text evidence="1">Belongs to the PemK/MazF family.</text>
</comment>
<keyword evidence="2" id="KW-1277">Toxin-antitoxin system</keyword>
<reference evidence="4" key="1">
    <citation type="submission" date="2012-02" db="EMBL/GenBank/DDBJ databases">
        <title>Complete sequence of Desulfitobacterium dichloroeliminans LMG P-21439.</title>
        <authorList>
            <person name="Lucas S."/>
            <person name="Han J."/>
            <person name="Lapidus A."/>
            <person name="Cheng J.-F."/>
            <person name="Goodwin L."/>
            <person name="Pitluck S."/>
            <person name="Peters L."/>
            <person name="Ovchinnikova G."/>
            <person name="Teshima H."/>
            <person name="Detter J.C."/>
            <person name="Han C."/>
            <person name="Tapia R."/>
            <person name="Land M."/>
            <person name="Hauser L."/>
            <person name="Kyrpides N."/>
            <person name="Ivanova N."/>
            <person name="Pagani I."/>
            <person name="Kruse T."/>
            <person name="de Vos W.M."/>
            <person name="Boon N."/>
            <person name="Smidt H."/>
            <person name="Woyke T."/>
        </authorList>
    </citation>
    <scope>NUCLEOTIDE SEQUENCE [LARGE SCALE GENOMIC DNA]</scope>
    <source>
        <strain evidence="4">LMG P-21439 / DCA1</strain>
    </source>
</reference>
<dbReference type="RefSeq" id="WP_015260915.1">
    <property type="nucleotide sequence ID" value="NC_019903.1"/>
</dbReference>
<dbReference type="Pfam" id="PF02452">
    <property type="entry name" value="PemK_toxin"/>
    <property type="match status" value="1"/>
</dbReference>
<dbReference type="eggNOG" id="ENOG5033P4M">
    <property type="taxonomic scope" value="Bacteria"/>
</dbReference>